<feature type="chain" id="PRO_5046950802" description="Peptide methionine sulfoxide reductase MsrA" evidence="5">
    <location>
        <begin position="23"/>
        <end position="189"/>
    </location>
</feature>
<feature type="signal peptide" evidence="5">
    <location>
        <begin position="1"/>
        <end position="22"/>
    </location>
</feature>
<dbReference type="NCBIfam" id="TIGR00401">
    <property type="entry name" value="msrA"/>
    <property type="match status" value="1"/>
</dbReference>
<dbReference type="PANTHER" id="PTHR43774:SF1">
    <property type="entry name" value="PEPTIDE METHIONINE SULFOXIDE REDUCTASE MSRA 2"/>
    <property type="match status" value="1"/>
</dbReference>
<accession>A0ABW2A6J9</accession>
<evidence type="ECO:0000256" key="4">
    <source>
        <dbReference type="HAMAP-Rule" id="MF_01401"/>
    </source>
</evidence>
<keyword evidence="1 4" id="KW-0560">Oxidoreductase</keyword>
<evidence type="ECO:0000313" key="8">
    <source>
        <dbReference type="Proteomes" id="UP001596422"/>
    </source>
</evidence>
<name>A0ABW2A6J9_9GAMM</name>
<dbReference type="PANTHER" id="PTHR43774">
    <property type="entry name" value="PEPTIDE METHIONINE SULFOXIDE REDUCTASE"/>
    <property type="match status" value="1"/>
</dbReference>
<protein>
    <recommendedName>
        <fullName evidence="4">Peptide methionine sulfoxide reductase MsrA</fullName>
        <shortName evidence="4">Protein-methionine-S-oxide reductase</shortName>
        <ecNumber evidence="4">1.8.4.11</ecNumber>
    </recommendedName>
    <alternativeName>
        <fullName evidence="4">Peptide-methionine (S)-S-oxide reductase</fullName>
        <shortName evidence="4">Peptide Met(O) reductase</shortName>
    </alternativeName>
</protein>
<comment type="catalytic activity">
    <reaction evidence="2 4">
        <text>L-methionyl-[protein] + [thioredoxin]-disulfide + H2O = L-methionyl-(S)-S-oxide-[protein] + [thioredoxin]-dithiol</text>
        <dbReference type="Rhea" id="RHEA:14217"/>
        <dbReference type="Rhea" id="RHEA-COMP:10698"/>
        <dbReference type="Rhea" id="RHEA-COMP:10700"/>
        <dbReference type="Rhea" id="RHEA-COMP:12313"/>
        <dbReference type="Rhea" id="RHEA-COMP:12315"/>
        <dbReference type="ChEBI" id="CHEBI:15377"/>
        <dbReference type="ChEBI" id="CHEBI:16044"/>
        <dbReference type="ChEBI" id="CHEBI:29950"/>
        <dbReference type="ChEBI" id="CHEBI:44120"/>
        <dbReference type="ChEBI" id="CHEBI:50058"/>
        <dbReference type="EC" id="1.8.4.11"/>
    </reaction>
</comment>
<sequence length="189" mass="21623">MPVRTLLLLFLLSLFPGVVAHADRALFAGGCFWCMEQAFQELPGVTSVVSGFTGGRLENPTYEGNHEGHLEAVEVVFDAQRIDYRQLLSVFWRNIDPFDDGGQFCDRGPSYRSAIFVLDASQRRLAEASRHEVEARFPDRQVVTPVRDAGPFYPVKAYHQDYYLKNPIRYRFYKASCGRSARLHEVWGR</sequence>
<dbReference type="HAMAP" id="MF_01401">
    <property type="entry name" value="MsrA"/>
    <property type="match status" value="1"/>
</dbReference>
<reference evidence="8" key="1">
    <citation type="journal article" date="2019" name="Int. J. Syst. Evol. Microbiol.">
        <title>The Global Catalogue of Microorganisms (GCM) 10K type strain sequencing project: providing services to taxonomists for standard genome sequencing and annotation.</title>
        <authorList>
            <consortium name="The Broad Institute Genomics Platform"/>
            <consortium name="The Broad Institute Genome Sequencing Center for Infectious Disease"/>
            <person name="Wu L."/>
            <person name="Ma J."/>
        </authorList>
    </citation>
    <scope>NUCLEOTIDE SEQUENCE [LARGE SCALE GENOMIC DNA]</scope>
    <source>
        <strain evidence="8">NBRC 111756</strain>
    </source>
</reference>
<proteinExistence type="inferred from homology"/>
<organism evidence="7 8">
    <name type="scientific">Marinobacterium aestuariivivens</name>
    <dbReference type="NCBI Taxonomy" id="1698799"/>
    <lineage>
        <taxon>Bacteria</taxon>
        <taxon>Pseudomonadati</taxon>
        <taxon>Pseudomonadota</taxon>
        <taxon>Gammaproteobacteria</taxon>
        <taxon>Oceanospirillales</taxon>
        <taxon>Oceanospirillaceae</taxon>
        <taxon>Marinobacterium</taxon>
    </lineage>
</organism>
<comment type="function">
    <text evidence="4">Has an important function as a repair enzyme for proteins that have been inactivated by oxidation. Catalyzes the reversible oxidation-reduction of methionine sulfoxide in proteins to methionine.</text>
</comment>
<keyword evidence="5" id="KW-0732">Signal</keyword>
<evidence type="ECO:0000256" key="2">
    <source>
        <dbReference type="ARBA" id="ARBA00047806"/>
    </source>
</evidence>
<comment type="caution">
    <text evidence="7">The sequence shown here is derived from an EMBL/GenBank/DDBJ whole genome shotgun (WGS) entry which is preliminary data.</text>
</comment>
<dbReference type="EMBL" id="JBHSWE010000001">
    <property type="protein sequence ID" value="MFC6673151.1"/>
    <property type="molecule type" value="Genomic_DNA"/>
</dbReference>
<evidence type="ECO:0000256" key="5">
    <source>
        <dbReference type="SAM" id="SignalP"/>
    </source>
</evidence>
<dbReference type="Proteomes" id="UP001596422">
    <property type="component" value="Unassembled WGS sequence"/>
</dbReference>
<comment type="similarity">
    <text evidence="4">Belongs to the MsrA Met sulfoxide reductase family.</text>
</comment>
<evidence type="ECO:0000256" key="3">
    <source>
        <dbReference type="ARBA" id="ARBA00048782"/>
    </source>
</evidence>
<dbReference type="GO" id="GO:0008113">
    <property type="term" value="F:peptide-methionine (S)-S-oxide reductase activity"/>
    <property type="evidence" value="ECO:0007669"/>
    <property type="project" value="UniProtKB-EC"/>
</dbReference>
<dbReference type="SUPFAM" id="SSF55068">
    <property type="entry name" value="Peptide methionine sulfoxide reductase"/>
    <property type="match status" value="1"/>
</dbReference>
<feature type="domain" description="Peptide methionine sulphoxide reductase MsrA" evidence="6">
    <location>
        <begin position="25"/>
        <end position="170"/>
    </location>
</feature>
<dbReference type="Pfam" id="PF01625">
    <property type="entry name" value="PMSR"/>
    <property type="match status" value="1"/>
</dbReference>
<evidence type="ECO:0000259" key="6">
    <source>
        <dbReference type="Pfam" id="PF01625"/>
    </source>
</evidence>
<comment type="catalytic activity">
    <reaction evidence="3 4">
        <text>[thioredoxin]-disulfide + L-methionine + H2O = L-methionine (S)-S-oxide + [thioredoxin]-dithiol</text>
        <dbReference type="Rhea" id="RHEA:19993"/>
        <dbReference type="Rhea" id="RHEA-COMP:10698"/>
        <dbReference type="Rhea" id="RHEA-COMP:10700"/>
        <dbReference type="ChEBI" id="CHEBI:15377"/>
        <dbReference type="ChEBI" id="CHEBI:29950"/>
        <dbReference type="ChEBI" id="CHEBI:50058"/>
        <dbReference type="ChEBI" id="CHEBI:57844"/>
        <dbReference type="ChEBI" id="CHEBI:58772"/>
        <dbReference type="EC" id="1.8.4.11"/>
    </reaction>
</comment>
<feature type="active site" evidence="4">
    <location>
        <position position="31"/>
    </location>
</feature>
<dbReference type="EC" id="1.8.4.11" evidence="4"/>
<evidence type="ECO:0000256" key="1">
    <source>
        <dbReference type="ARBA" id="ARBA00023002"/>
    </source>
</evidence>
<evidence type="ECO:0000313" key="7">
    <source>
        <dbReference type="EMBL" id="MFC6673151.1"/>
    </source>
</evidence>
<gene>
    <name evidence="4 7" type="primary">msrA</name>
    <name evidence="7" type="ORF">ACFQDL_25990</name>
</gene>
<dbReference type="RefSeq" id="WP_379911539.1">
    <property type="nucleotide sequence ID" value="NZ_JBHSWE010000001.1"/>
</dbReference>
<dbReference type="InterPro" id="IPR002569">
    <property type="entry name" value="Met_Sox_Rdtase_MsrA_dom"/>
</dbReference>
<dbReference type="Gene3D" id="3.30.1060.10">
    <property type="entry name" value="Peptide methionine sulphoxide reductase MsrA"/>
    <property type="match status" value="1"/>
</dbReference>
<keyword evidence="8" id="KW-1185">Reference proteome</keyword>
<dbReference type="InterPro" id="IPR036509">
    <property type="entry name" value="Met_Sox_Rdtase_MsrA_sf"/>
</dbReference>